<dbReference type="AlphaFoldDB" id="A0A150FS11"/>
<evidence type="ECO:0000256" key="11">
    <source>
        <dbReference type="ARBA" id="ARBA00022989"/>
    </source>
</evidence>
<dbReference type="InterPro" id="IPR004358">
    <property type="entry name" value="Sig_transdc_His_kin-like_C"/>
</dbReference>
<name>A0A150FS11_CLOPD</name>
<organism evidence="17 19">
    <name type="scientific">Alkalithermobacter thermoalcaliphilus JW-YL-7 = DSM 7308</name>
    <dbReference type="NCBI Taxonomy" id="1121328"/>
    <lineage>
        <taxon>Bacteria</taxon>
        <taxon>Bacillati</taxon>
        <taxon>Bacillota</taxon>
        <taxon>Clostridia</taxon>
        <taxon>Peptostreptococcales</taxon>
        <taxon>Tepidibacteraceae</taxon>
        <taxon>Alkalithermobacter</taxon>
    </lineage>
</organism>
<evidence type="ECO:0000256" key="12">
    <source>
        <dbReference type="ARBA" id="ARBA00023012"/>
    </source>
</evidence>
<dbReference type="SMART" id="SM00388">
    <property type="entry name" value="HisKA"/>
    <property type="match status" value="1"/>
</dbReference>
<dbReference type="SMART" id="SM00387">
    <property type="entry name" value="HATPase_c"/>
    <property type="match status" value="1"/>
</dbReference>
<evidence type="ECO:0000256" key="3">
    <source>
        <dbReference type="ARBA" id="ARBA00012438"/>
    </source>
</evidence>
<dbReference type="Gene3D" id="3.30.565.10">
    <property type="entry name" value="Histidine kinase-like ATPase, C-terminal domain"/>
    <property type="match status" value="1"/>
</dbReference>
<dbReference type="EC" id="2.7.13.3" evidence="3"/>
<evidence type="ECO:0000313" key="20">
    <source>
        <dbReference type="Proteomes" id="UP000323392"/>
    </source>
</evidence>
<dbReference type="Pfam" id="PF02518">
    <property type="entry name" value="HATPase_c"/>
    <property type="match status" value="1"/>
</dbReference>
<dbReference type="InterPro" id="IPR003594">
    <property type="entry name" value="HATPase_dom"/>
</dbReference>
<feature type="domain" description="HAMP" evidence="16">
    <location>
        <begin position="185"/>
        <end position="238"/>
    </location>
</feature>
<evidence type="ECO:0000256" key="14">
    <source>
        <dbReference type="SAM" id="Phobius"/>
    </source>
</evidence>
<dbReference type="EMBL" id="LSFY01000001">
    <property type="protein sequence ID" value="KXZ40386.1"/>
    <property type="molecule type" value="Genomic_DNA"/>
</dbReference>
<evidence type="ECO:0000256" key="4">
    <source>
        <dbReference type="ARBA" id="ARBA00022475"/>
    </source>
</evidence>
<dbReference type="PRINTS" id="PR00344">
    <property type="entry name" value="BCTRLSENSOR"/>
</dbReference>
<dbReference type="STRING" id="1121328.JWYL7_1461"/>
<dbReference type="SUPFAM" id="SSF55874">
    <property type="entry name" value="ATPase domain of HSP90 chaperone/DNA topoisomerase II/histidine kinase"/>
    <property type="match status" value="1"/>
</dbReference>
<dbReference type="Pfam" id="PF00512">
    <property type="entry name" value="HisKA"/>
    <property type="match status" value="1"/>
</dbReference>
<sequence>MKLNISKKLIINFIIVTLISLVATGFISNYIIDKEFDIYLEREHKNKVKKIESIIQSSFEENNNILKSDTLTQYAMIEKYYIEIKDLNEKTIYTSGNKHMILKNKMRNHRMMKRQLEYVFRDYKEEIYDLIVNDKKVGTVIIGYFGPSNISSSAIIFKNSLYKSMVISSCISIIISLFISITLSRQISIPIKKVTSISKQITRGNLLIDTCVDTNIDEINELSSSINILAKTLKSQYDLRKRLIRDISHEVRTPLSNIKGYLEAFIDGIFELNKKNVQSCLDEVNRLSGLINNLNEVIKLENSNYLLNKEKFSLKDTINEIIKILSIQFAKKNININYIKDDDFEVFMDKDKFKQIMYNILSNAYKYSHENSSINIKSIVDKDIIITIQDFGVGINSKDLPHIFDYLYRGDISRSKLTGGYGIGLSITKSLVKAHGGSISVESKLGFGTKFILKFPKE</sequence>
<evidence type="ECO:0000313" key="17">
    <source>
        <dbReference type="EMBL" id="KXZ40386.1"/>
    </source>
</evidence>
<dbReference type="PANTHER" id="PTHR45528:SF1">
    <property type="entry name" value="SENSOR HISTIDINE KINASE CPXA"/>
    <property type="match status" value="1"/>
</dbReference>
<comment type="subcellular location">
    <subcellularLocation>
        <location evidence="2">Cell membrane</location>
        <topology evidence="2">Multi-pass membrane protein</topology>
    </subcellularLocation>
</comment>
<evidence type="ECO:0000313" key="18">
    <source>
        <dbReference type="EMBL" id="SHK35016.1"/>
    </source>
</evidence>
<keyword evidence="4" id="KW-1003">Cell membrane</keyword>
<dbReference type="Proteomes" id="UP000092605">
    <property type="component" value="Unassembled WGS sequence"/>
</dbReference>
<feature type="transmembrane region" description="Helical" evidence="14">
    <location>
        <begin position="9"/>
        <end position="32"/>
    </location>
</feature>
<keyword evidence="20" id="KW-1185">Reference proteome</keyword>
<comment type="caution">
    <text evidence="17">The sequence shown here is derived from an EMBL/GenBank/DDBJ whole genome shotgun (WGS) entry which is preliminary data.</text>
</comment>
<accession>A0A150FS11</accession>
<keyword evidence="8" id="KW-0547">Nucleotide-binding</keyword>
<dbReference type="CDD" id="cd06225">
    <property type="entry name" value="HAMP"/>
    <property type="match status" value="1"/>
</dbReference>
<evidence type="ECO:0000256" key="7">
    <source>
        <dbReference type="ARBA" id="ARBA00022692"/>
    </source>
</evidence>
<dbReference type="PANTHER" id="PTHR45528">
    <property type="entry name" value="SENSOR HISTIDINE KINASE CPXA"/>
    <property type="match status" value="1"/>
</dbReference>
<dbReference type="InterPro" id="IPR036890">
    <property type="entry name" value="HATPase_C_sf"/>
</dbReference>
<comment type="catalytic activity">
    <reaction evidence="1">
        <text>ATP + protein L-histidine = ADP + protein N-phospho-L-histidine.</text>
        <dbReference type="EC" id="2.7.13.3"/>
    </reaction>
</comment>
<evidence type="ECO:0000256" key="13">
    <source>
        <dbReference type="ARBA" id="ARBA00023136"/>
    </source>
</evidence>
<keyword evidence="6" id="KW-0808">Transferase</keyword>
<keyword evidence="10" id="KW-0067">ATP-binding</keyword>
<dbReference type="InterPro" id="IPR005467">
    <property type="entry name" value="His_kinase_dom"/>
</dbReference>
<dbReference type="GO" id="GO:0000155">
    <property type="term" value="F:phosphorelay sensor kinase activity"/>
    <property type="evidence" value="ECO:0007669"/>
    <property type="project" value="InterPro"/>
</dbReference>
<keyword evidence="9 17" id="KW-0418">Kinase</keyword>
<evidence type="ECO:0000259" key="15">
    <source>
        <dbReference type="PROSITE" id="PS50109"/>
    </source>
</evidence>
<feature type="domain" description="Histidine kinase" evidence="15">
    <location>
        <begin position="246"/>
        <end position="458"/>
    </location>
</feature>
<evidence type="ECO:0000256" key="1">
    <source>
        <dbReference type="ARBA" id="ARBA00000085"/>
    </source>
</evidence>
<feature type="transmembrane region" description="Helical" evidence="14">
    <location>
        <begin position="161"/>
        <end position="183"/>
    </location>
</feature>
<evidence type="ECO:0000256" key="2">
    <source>
        <dbReference type="ARBA" id="ARBA00004651"/>
    </source>
</evidence>
<dbReference type="InterPro" id="IPR003661">
    <property type="entry name" value="HisK_dim/P_dom"/>
</dbReference>
<reference evidence="18 20" key="2">
    <citation type="submission" date="2016-11" db="EMBL/GenBank/DDBJ databases">
        <authorList>
            <person name="Varghese N."/>
            <person name="Submissions S."/>
        </authorList>
    </citation>
    <scope>NUCLEOTIDE SEQUENCE [LARGE SCALE GENOMIC DNA]</scope>
    <source>
        <strain evidence="18 20">DSM 7308</strain>
    </source>
</reference>
<dbReference type="InterPro" id="IPR050398">
    <property type="entry name" value="HssS/ArlS-like"/>
</dbReference>
<dbReference type="Gene3D" id="6.10.340.10">
    <property type="match status" value="1"/>
</dbReference>
<dbReference type="InterPro" id="IPR003660">
    <property type="entry name" value="HAMP_dom"/>
</dbReference>
<dbReference type="PROSITE" id="PS50885">
    <property type="entry name" value="HAMP"/>
    <property type="match status" value="1"/>
</dbReference>
<dbReference type="Proteomes" id="UP000323392">
    <property type="component" value="Unassembled WGS sequence"/>
</dbReference>
<keyword evidence="13 14" id="KW-0472">Membrane</keyword>
<evidence type="ECO:0000256" key="10">
    <source>
        <dbReference type="ARBA" id="ARBA00022840"/>
    </source>
</evidence>
<gene>
    <name evidence="17" type="ORF">JWYL7_1461</name>
    <name evidence="18" type="ORF">SAMN05661008_00060</name>
</gene>
<evidence type="ECO:0000313" key="19">
    <source>
        <dbReference type="Proteomes" id="UP000092605"/>
    </source>
</evidence>
<proteinExistence type="predicted"/>
<dbReference type="PROSITE" id="PS50109">
    <property type="entry name" value="HIS_KIN"/>
    <property type="match status" value="1"/>
</dbReference>
<dbReference type="SMART" id="SM00304">
    <property type="entry name" value="HAMP"/>
    <property type="match status" value="1"/>
</dbReference>
<keyword evidence="7 14" id="KW-0812">Transmembrane</keyword>
<dbReference type="CDD" id="cd00082">
    <property type="entry name" value="HisKA"/>
    <property type="match status" value="1"/>
</dbReference>
<dbReference type="Gene3D" id="1.10.287.130">
    <property type="match status" value="1"/>
</dbReference>
<evidence type="ECO:0000256" key="8">
    <source>
        <dbReference type="ARBA" id="ARBA00022741"/>
    </source>
</evidence>
<evidence type="ECO:0000256" key="5">
    <source>
        <dbReference type="ARBA" id="ARBA00022553"/>
    </source>
</evidence>
<protein>
    <recommendedName>
        <fullName evidence="3">histidine kinase</fullName>
        <ecNumber evidence="3">2.7.13.3</ecNumber>
    </recommendedName>
</protein>
<keyword evidence="12" id="KW-0902">Two-component regulatory system</keyword>
<dbReference type="InterPro" id="IPR036097">
    <property type="entry name" value="HisK_dim/P_sf"/>
</dbReference>
<evidence type="ECO:0000256" key="6">
    <source>
        <dbReference type="ARBA" id="ARBA00022679"/>
    </source>
</evidence>
<dbReference type="SUPFAM" id="SSF47384">
    <property type="entry name" value="Homodimeric domain of signal transducing histidine kinase"/>
    <property type="match status" value="1"/>
</dbReference>
<dbReference type="EMBL" id="FRBG01000001">
    <property type="protein sequence ID" value="SHK35016.1"/>
    <property type="molecule type" value="Genomic_DNA"/>
</dbReference>
<keyword evidence="5" id="KW-0597">Phosphoprotein</keyword>
<keyword evidence="11 14" id="KW-1133">Transmembrane helix</keyword>
<reference evidence="17 19" key="1">
    <citation type="submission" date="2016-02" db="EMBL/GenBank/DDBJ databases">
        <title>Draft genome sequence for Clostridium paradoxum JW-YL-7.</title>
        <authorList>
            <person name="Utturkar S.M."/>
            <person name="Lancaster A."/>
            <person name="Poole F.L."/>
            <person name="Adams M.W."/>
            <person name="Brown S.D."/>
        </authorList>
    </citation>
    <scope>NUCLEOTIDE SEQUENCE [LARGE SCALE GENOMIC DNA]</scope>
    <source>
        <strain evidence="17 19">JW-YL-7</strain>
    </source>
</reference>
<dbReference type="GO" id="GO:0005524">
    <property type="term" value="F:ATP binding"/>
    <property type="evidence" value="ECO:0007669"/>
    <property type="project" value="UniProtKB-KW"/>
</dbReference>
<evidence type="ECO:0000259" key="16">
    <source>
        <dbReference type="PROSITE" id="PS50885"/>
    </source>
</evidence>
<dbReference type="SUPFAM" id="SSF158472">
    <property type="entry name" value="HAMP domain-like"/>
    <property type="match status" value="1"/>
</dbReference>
<dbReference type="GO" id="GO:0005886">
    <property type="term" value="C:plasma membrane"/>
    <property type="evidence" value="ECO:0007669"/>
    <property type="project" value="UniProtKB-SubCell"/>
</dbReference>
<dbReference type="PATRIC" id="fig|1121328.3.peg.1470"/>
<dbReference type="FunFam" id="3.30.565.10:FF:000006">
    <property type="entry name" value="Sensor histidine kinase WalK"/>
    <property type="match status" value="1"/>
</dbReference>
<dbReference type="RefSeq" id="WP_066071160.1">
    <property type="nucleotide sequence ID" value="NZ_FRBG01000001.1"/>
</dbReference>
<evidence type="ECO:0000256" key="9">
    <source>
        <dbReference type="ARBA" id="ARBA00022777"/>
    </source>
</evidence>